<keyword evidence="3" id="KW-1185">Reference proteome</keyword>
<feature type="transmembrane region" description="Helical" evidence="1">
    <location>
        <begin position="9"/>
        <end position="33"/>
    </location>
</feature>
<dbReference type="Proteomes" id="UP001500187">
    <property type="component" value="Unassembled WGS sequence"/>
</dbReference>
<evidence type="ECO:0000313" key="2">
    <source>
        <dbReference type="EMBL" id="GAA4794286.1"/>
    </source>
</evidence>
<reference evidence="3" key="1">
    <citation type="journal article" date="2019" name="Int. J. Syst. Evol. Microbiol.">
        <title>The Global Catalogue of Microorganisms (GCM) 10K type strain sequencing project: providing services to taxonomists for standard genome sequencing and annotation.</title>
        <authorList>
            <consortium name="The Broad Institute Genomics Platform"/>
            <consortium name="The Broad Institute Genome Sequencing Center for Infectious Disease"/>
            <person name="Wu L."/>
            <person name="Ma J."/>
        </authorList>
    </citation>
    <scope>NUCLEOTIDE SEQUENCE [LARGE SCALE GENOMIC DNA]</scope>
    <source>
        <strain evidence="3">JCM 18541</strain>
    </source>
</reference>
<keyword evidence="1" id="KW-0472">Membrane</keyword>
<accession>A0ABP9BH58</accession>
<evidence type="ECO:0000313" key="3">
    <source>
        <dbReference type="Proteomes" id="UP001500187"/>
    </source>
</evidence>
<dbReference type="EMBL" id="BAABKP010000001">
    <property type="protein sequence ID" value="GAA4794286.1"/>
    <property type="molecule type" value="Genomic_DNA"/>
</dbReference>
<proteinExistence type="predicted"/>
<evidence type="ECO:0000256" key="1">
    <source>
        <dbReference type="SAM" id="Phobius"/>
    </source>
</evidence>
<dbReference type="RefSeq" id="WP_345445479.1">
    <property type="nucleotide sequence ID" value="NZ_BAABKP010000001.1"/>
</dbReference>
<keyword evidence="1" id="KW-1133">Transmembrane helix</keyword>
<name>A0ABP9BH58_9MICC</name>
<comment type="caution">
    <text evidence="2">The sequence shown here is derived from an EMBL/GenBank/DDBJ whole genome shotgun (WGS) entry which is preliminary data.</text>
</comment>
<protein>
    <submittedName>
        <fullName evidence="2">Uncharacterized protein</fullName>
    </submittedName>
</protein>
<organism evidence="2 3">
    <name type="scientific">Rothia endophytica</name>
    <dbReference type="NCBI Taxonomy" id="1324766"/>
    <lineage>
        <taxon>Bacteria</taxon>
        <taxon>Bacillati</taxon>
        <taxon>Actinomycetota</taxon>
        <taxon>Actinomycetes</taxon>
        <taxon>Micrococcales</taxon>
        <taxon>Micrococcaceae</taxon>
        <taxon>Rothia</taxon>
    </lineage>
</organism>
<keyword evidence="1" id="KW-0812">Transmembrane</keyword>
<sequence>MATRKKGKLYLLGVVLWFIVMFYVAARIIAWFFTSIIVLPVEQWQLLGDVSRNTNALAVFAASIAAYIAWRTNQSRAREAVRSDFKDRINWAAQNYTGDPTLTSIAAGRFIDNFAKSNTLHPEDLATAKTLSAKKQEIAQDRERKMEVVLKALLSGLDNYEALAETTQSVLSKRDTFNDTLEKLIHDLEKADFEHSIIAAGTKQADTLESLTSRYYAMKKHQDILVKVAKHLLVLEDRDTDGRVKDDPGTTDSAR</sequence>
<gene>
    <name evidence="2" type="ORF">GCM10023352_11410</name>
</gene>